<protein>
    <submittedName>
        <fullName evidence="1">Uncharacterized protein</fullName>
    </submittedName>
</protein>
<dbReference type="Proteomes" id="UP000814033">
    <property type="component" value="Unassembled WGS sequence"/>
</dbReference>
<reference evidence="1" key="1">
    <citation type="submission" date="2021-02" db="EMBL/GenBank/DDBJ databases">
        <authorList>
            <consortium name="DOE Joint Genome Institute"/>
            <person name="Ahrendt S."/>
            <person name="Looney B.P."/>
            <person name="Miyauchi S."/>
            <person name="Morin E."/>
            <person name="Drula E."/>
            <person name="Courty P.E."/>
            <person name="Chicoki N."/>
            <person name="Fauchery L."/>
            <person name="Kohler A."/>
            <person name="Kuo A."/>
            <person name="Labutti K."/>
            <person name="Pangilinan J."/>
            <person name="Lipzen A."/>
            <person name="Riley R."/>
            <person name="Andreopoulos W."/>
            <person name="He G."/>
            <person name="Johnson J."/>
            <person name="Barry K.W."/>
            <person name="Grigoriev I.V."/>
            <person name="Nagy L."/>
            <person name="Hibbett D."/>
            <person name="Henrissat B."/>
            <person name="Matheny P.B."/>
            <person name="Labbe J."/>
            <person name="Martin F."/>
        </authorList>
    </citation>
    <scope>NUCLEOTIDE SEQUENCE</scope>
    <source>
        <strain evidence="1">FP105234-sp</strain>
    </source>
</reference>
<dbReference type="EMBL" id="MU276072">
    <property type="protein sequence ID" value="KAI0042324.1"/>
    <property type="molecule type" value="Genomic_DNA"/>
</dbReference>
<evidence type="ECO:0000313" key="1">
    <source>
        <dbReference type="EMBL" id="KAI0042324.1"/>
    </source>
</evidence>
<evidence type="ECO:0000313" key="2">
    <source>
        <dbReference type="Proteomes" id="UP000814033"/>
    </source>
</evidence>
<sequence length="183" mass="19332">MVPVIVAFFFILMILTAWVLQSTTTTARSPLSSPHSHQSLPNQGQLPLVRPASPAELAGHVERPAFSEASFKPTGGVATMVVSADHISDVDVEATAALSEVTLKEVGEPSETLANHITTPRTSPHDPQNSTADDMRVLKGVCEMLRATVAHILPIVGDLQGAIGYTTARIDNVKAANASDCDV</sequence>
<keyword evidence="2" id="KW-1185">Reference proteome</keyword>
<comment type="caution">
    <text evidence="1">The sequence shown here is derived from an EMBL/GenBank/DDBJ whole genome shotgun (WGS) entry which is preliminary data.</text>
</comment>
<reference evidence="1" key="2">
    <citation type="journal article" date="2022" name="New Phytol.">
        <title>Evolutionary transition to the ectomycorrhizal habit in the genomes of a hyperdiverse lineage of mushroom-forming fungi.</title>
        <authorList>
            <person name="Looney B."/>
            <person name="Miyauchi S."/>
            <person name="Morin E."/>
            <person name="Drula E."/>
            <person name="Courty P.E."/>
            <person name="Kohler A."/>
            <person name="Kuo A."/>
            <person name="LaButti K."/>
            <person name="Pangilinan J."/>
            <person name="Lipzen A."/>
            <person name="Riley R."/>
            <person name="Andreopoulos W."/>
            <person name="He G."/>
            <person name="Johnson J."/>
            <person name="Nolan M."/>
            <person name="Tritt A."/>
            <person name="Barry K.W."/>
            <person name="Grigoriev I.V."/>
            <person name="Nagy L.G."/>
            <person name="Hibbett D."/>
            <person name="Henrissat B."/>
            <person name="Matheny P.B."/>
            <person name="Labbe J."/>
            <person name="Martin F.M."/>
        </authorList>
    </citation>
    <scope>NUCLEOTIDE SEQUENCE</scope>
    <source>
        <strain evidence="1">FP105234-sp</strain>
    </source>
</reference>
<accession>A0ACB8RDQ3</accession>
<proteinExistence type="predicted"/>
<name>A0ACB8RDQ3_9AGAM</name>
<gene>
    <name evidence="1" type="ORF">FA95DRAFT_1575819</name>
</gene>
<organism evidence="1 2">
    <name type="scientific">Auriscalpium vulgare</name>
    <dbReference type="NCBI Taxonomy" id="40419"/>
    <lineage>
        <taxon>Eukaryota</taxon>
        <taxon>Fungi</taxon>
        <taxon>Dikarya</taxon>
        <taxon>Basidiomycota</taxon>
        <taxon>Agaricomycotina</taxon>
        <taxon>Agaricomycetes</taxon>
        <taxon>Russulales</taxon>
        <taxon>Auriscalpiaceae</taxon>
        <taxon>Auriscalpium</taxon>
    </lineage>
</organism>